<sequence>MIEVAIDVLKDEVLGLYFPIKVKVDSQYKDVERKYISLSSEMNVNVEIKTDSRCVMGFLLSPVIQKLDERA</sequence>
<protein>
    <submittedName>
        <fullName evidence="1">Uncharacterized protein</fullName>
    </submittedName>
</protein>
<dbReference type="PATRIC" id="fig|1365250.3.peg.544"/>
<gene>
    <name evidence="1" type="ORF">N475_08035</name>
</gene>
<organism evidence="1 2">
    <name type="scientific">Pseudoalteromonas luteoviolacea DSM 6061</name>
    <dbReference type="NCBI Taxonomy" id="1365250"/>
    <lineage>
        <taxon>Bacteria</taxon>
        <taxon>Pseudomonadati</taxon>
        <taxon>Pseudomonadota</taxon>
        <taxon>Gammaproteobacteria</taxon>
        <taxon>Alteromonadales</taxon>
        <taxon>Pseudoalteromonadaceae</taxon>
        <taxon>Pseudoalteromonas</taxon>
    </lineage>
</organism>
<dbReference type="EMBL" id="AUYB01000046">
    <property type="protein sequence ID" value="KZN45187.1"/>
    <property type="molecule type" value="Genomic_DNA"/>
</dbReference>
<keyword evidence="2" id="KW-1185">Reference proteome</keyword>
<evidence type="ECO:0000313" key="2">
    <source>
        <dbReference type="Proteomes" id="UP000076643"/>
    </source>
</evidence>
<proteinExistence type="predicted"/>
<reference evidence="1 2" key="1">
    <citation type="submission" date="2013-07" db="EMBL/GenBank/DDBJ databases">
        <title>Comparative Genomic and Metabolomic Analysis of Twelve Strains of Pseudoalteromonas luteoviolacea.</title>
        <authorList>
            <person name="Vynne N.G."/>
            <person name="Mansson M."/>
            <person name="Gram L."/>
        </authorList>
    </citation>
    <scope>NUCLEOTIDE SEQUENCE [LARGE SCALE GENOMIC DNA]</scope>
    <source>
        <strain evidence="1 2">DSM 6061</strain>
    </source>
</reference>
<comment type="caution">
    <text evidence="1">The sequence shown here is derived from an EMBL/GenBank/DDBJ whole genome shotgun (WGS) entry which is preliminary data.</text>
</comment>
<accession>A0A167ABD1</accession>
<dbReference type="AlphaFoldDB" id="A0A167ABD1"/>
<dbReference type="RefSeq" id="WP_063355261.1">
    <property type="nucleotide sequence ID" value="NZ_AQHB01000028.1"/>
</dbReference>
<name>A0A167ABD1_9GAMM</name>
<evidence type="ECO:0000313" key="1">
    <source>
        <dbReference type="EMBL" id="KZN45187.1"/>
    </source>
</evidence>
<dbReference type="Proteomes" id="UP000076643">
    <property type="component" value="Unassembled WGS sequence"/>
</dbReference>